<feature type="compositionally biased region" description="Basic residues" evidence="1">
    <location>
        <begin position="42"/>
        <end position="53"/>
    </location>
</feature>
<proteinExistence type="predicted"/>
<name>A0A918E5H6_9ACTN</name>
<protein>
    <submittedName>
        <fullName evidence="2">Uncharacterized protein</fullName>
    </submittedName>
</protein>
<feature type="region of interest" description="Disordered" evidence="1">
    <location>
        <begin position="1"/>
        <end position="24"/>
    </location>
</feature>
<organism evidence="2 3">
    <name type="scientific">Nonomuraea glycinis</name>
    <dbReference type="NCBI Taxonomy" id="2047744"/>
    <lineage>
        <taxon>Bacteria</taxon>
        <taxon>Bacillati</taxon>
        <taxon>Actinomycetota</taxon>
        <taxon>Actinomycetes</taxon>
        <taxon>Streptosporangiales</taxon>
        <taxon>Streptosporangiaceae</taxon>
        <taxon>Nonomuraea</taxon>
    </lineage>
</organism>
<sequence>MHMSRPQRSFVHEAATRPREHDDRDQFLAGVAGREMDGPSAFRHHRGRHRSAARRGSPGVSPFEAGLIIRQILPRVQGQLGHLLLEDC</sequence>
<dbReference type="EMBL" id="BMNK01000003">
    <property type="protein sequence ID" value="GGP05426.1"/>
    <property type="molecule type" value="Genomic_DNA"/>
</dbReference>
<feature type="region of interest" description="Disordered" evidence="1">
    <location>
        <begin position="36"/>
        <end position="60"/>
    </location>
</feature>
<dbReference type="Proteomes" id="UP000660745">
    <property type="component" value="Unassembled WGS sequence"/>
</dbReference>
<reference evidence="2" key="1">
    <citation type="journal article" date="2014" name="Int. J. Syst. Evol. Microbiol.">
        <title>Complete genome sequence of Corynebacterium casei LMG S-19264T (=DSM 44701T), isolated from a smear-ripened cheese.</title>
        <authorList>
            <consortium name="US DOE Joint Genome Institute (JGI-PGF)"/>
            <person name="Walter F."/>
            <person name="Albersmeier A."/>
            <person name="Kalinowski J."/>
            <person name="Ruckert C."/>
        </authorList>
    </citation>
    <scope>NUCLEOTIDE SEQUENCE</scope>
    <source>
        <strain evidence="2">CGMCC 4.7430</strain>
    </source>
</reference>
<gene>
    <name evidence="2" type="ORF">GCM10012278_24910</name>
</gene>
<evidence type="ECO:0000256" key="1">
    <source>
        <dbReference type="SAM" id="MobiDB-lite"/>
    </source>
</evidence>
<accession>A0A918E5H6</accession>
<comment type="caution">
    <text evidence="2">The sequence shown here is derived from an EMBL/GenBank/DDBJ whole genome shotgun (WGS) entry which is preliminary data.</text>
</comment>
<reference evidence="2" key="2">
    <citation type="submission" date="2020-09" db="EMBL/GenBank/DDBJ databases">
        <authorList>
            <person name="Sun Q."/>
            <person name="Zhou Y."/>
        </authorList>
    </citation>
    <scope>NUCLEOTIDE SEQUENCE</scope>
    <source>
        <strain evidence="2">CGMCC 4.7430</strain>
    </source>
</reference>
<evidence type="ECO:0000313" key="2">
    <source>
        <dbReference type="EMBL" id="GGP05426.1"/>
    </source>
</evidence>
<keyword evidence="3" id="KW-1185">Reference proteome</keyword>
<feature type="compositionally biased region" description="Basic and acidic residues" evidence="1">
    <location>
        <begin position="10"/>
        <end position="24"/>
    </location>
</feature>
<evidence type="ECO:0000313" key="3">
    <source>
        <dbReference type="Proteomes" id="UP000660745"/>
    </source>
</evidence>
<dbReference type="AlphaFoldDB" id="A0A918E5H6"/>